<dbReference type="EMBL" id="CP046234">
    <property type="protein sequence ID" value="WFD45469.1"/>
    <property type="molecule type" value="Genomic_DNA"/>
</dbReference>
<sequence length="436" mass="48328">MTIVNIRRDVDDKFYRYRMPLLETKIEGRGNGIKTVIPNMSDIARALSRPPSYPAKYFGFELGAQTILDEKNDRYIVNGAHDANRLRELLDGFIDRFVLCGACKNPETDLKIRDGDILRDCKACGKRTPLDPRHKLTTYISKNPPPKRAKGTKGAGASSGQTAEAADDAANGGSDDELTRRIASEAATIPTAEQRAADKDIDEDWSVDTSEAAVAERVKALEGKLTNVLSLGDEDEDEGESSPYSQYGTWILEARDANQTLSAADVYKKAQELGIEKKHKTLQVLFQALFDDKAPQQVEQYAPVLLKMVTSEKHQKAMLGGIERLAGLQQPSLVPNGVPKLLMNLYQIDVLDEDVVRQWGTHVSKKYVDKETSKRVRKAAAPFLEWLDQADSDDEDSSDDEDDGEDDEDDEDVTTPPTTNGKPSDYQEGDSDLDDL</sequence>
<dbReference type="InterPro" id="IPR016189">
    <property type="entry name" value="Transl_init_fac_IF2/IF5_N"/>
</dbReference>
<gene>
    <name evidence="8" type="primary">TIF5</name>
    <name evidence="8" type="ORF">GLX27_000089</name>
</gene>
<dbReference type="GO" id="GO:0003743">
    <property type="term" value="F:translation initiation factor activity"/>
    <property type="evidence" value="ECO:0007669"/>
    <property type="project" value="UniProtKB-KW"/>
</dbReference>
<evidence type="ECO:0000256" key="5">
    <source>
        <dbReference type="ARBA" id="ARBA00023134"/>
    </source>
</evidence>
<reference evidence="8 9" key="1">
    <citation type="journal article" date="2020" name="Elife">
        <title>Loss of centromere function drives karyotype evolution in closely related Malassezia species.</title>
        <authorList>
            <person name="Sankaranarayanan S.R."/>
            <person name="Ianiri G."/>
            <person name="Coelho M.A."/>
            <person name="Reza M.H."/>
            <person name="Thimmappa B.C."/>
            <person name="Ganguly P."/>
            <person name="Vadnala R.N."/>
            <person name="Sun S."/>
            <person name="Siddharthan R."/>
            <person name="Tellgren-Roth C."/>
            <person name="Dawson T.L."/>
            <person name="Heitman J."/>
            <person name="Sanyal K."/>
        </authorList>
    </citation>
    <scope>NUCLEOTIDE SEQUENCE [LARGE SCALE GENOMIC DNA]</scope>
    <source>
        <strain evidence="8">CBS14141</strain>
    </source>
</reference>
<dbReference type="SMART" id="SM00653">
    <property type="entry name" value="eIF2B_5"/>
    <property type="match status" value="1"/>
</dbReference>
<dbReference type="Gene3D" id="2.20.25.350">
    <property type="match status" value="1"/>
</dbReference>
<evidence type="ECO:0000256" key="3">
    <source>
        <dbReference type="ARBA" id="ARBA00022741"/>
    </source>
</evidence>
<evidence type="ECO:0000313" key="8">
    <source>
        <dbReference type="EMBL" id="WFD45469.1"/>
    </source>
</evidence>
<keyword evidence="3" id="KW-0547">Nucleotide-binding</keyword>
<evidence type="ECO:0000256" key="4">
    <source>
        <dbReference type="ARBA" id="ARBA00022917"/>
    </source>
</evidence>
<keyword evidence="5" id="KW-0342">GTP-binding</keyword>
<feature type="region of interest" description="Disordered" evidence="6">
    <location>
        <begin position="383"/>
        <end position="436"/>
    </location>
</feature>
<dbReference type="Pfam" id="PF01873">
    <property type="entry name" value="eIF-5_eIF-2B"/>
    <property type="match status" value="1"/>
</dbReference>
<proteinExistence type="inferred from homology"/>
<comment type="similarity">
    <text evidence="1">Belongs to the eIF-2-beta/eIF-5 family.</text>
</comment>
<feature type="compositionally biased region" description="Acidic residues" evidence="6">
    <location>
        <begin position="427"/>
        <end position="436"/>
    </location>
</feature>
<dbReference type="PANTHER" id="PTHR23001:SF7">
    <property type="entry name" value="EUKARYOTIC TRANSLATION INITIATION FACTOR 5"/>
    <property type="match status" value="1"/>
</dbReference>
<feature type="compositionally biased region" description="Acidic residues" evidence="6">
    <location>
        <begin position="388"/>
        <end position="413"/>
    </location>
</feature>
<feature type="region of interest" description="Disordered" evidence="6">
    <location>
        <begin position="135"/>
        <end position="176"/>
    </location>
</feature>
<evidence type="ECO:0000256" key="2">
    <source>
        <dbReference type="ARBA" id="ARBA00022540"/>
    </source>
</evidence>
<dbReference type="InterPro" id="IPR002735">
    <property type="entry name" value="Transl_init_fac_IF2/IF5_dom"/>
</dbReference>
<keyword evidence="4" id="KW-0648">Protein biosynthesis</keyword>
<dbReference type="InterPro" id="IPR016024">
    <property type="entry name" value="ARM-type_fold"/>
</dbReference>
<feature type="domain" description="W2" evidence="7">
    <location>
        <begin position="237"/>
        <end position="397"/>
    </location>
</feature>
<keyword evidence="2 8" id="KW-0396">Initiation factor</keyword>
<dbReference type="InterPro" id="IPR045196">
    <property type="entry name" value="IF2/IF5"/>
</dbReference>
<feature type="compositionally biased region" description="Low complexity" evidence="6">
    <location>
        <begin position="155"/>
        <end position="173"/>
    </location>
</feature>
<dbReference type="SUPFAM" id="SSF100966">
    <property type="entry name" value="Translation initiation factor 2 beta, aIF2beta, N-terminal domain"/>
    <property type="match status" value="1"/>
</dbReference>
<name>A0ABY8EKD9_MALFU</name>
<dbReference type="Gene3D" id="3.30.30.170">
    <property type="match status" value="1"/>
</dbReference>
<dbReference type="InterPro" id="IPR016190">
    <property type="entry name" value="Transl_init_fac_IF2/IF5_Zn-bd"/>
</dbReference>
<dbReference type="Proteomes" id="UP000818624">
    <property type="component" value="Chromosome 1"/>
</dbReference>
<dbReference type="SUPFAM" id="SSF48371">
    <property type="entry name" value="ARM repeat"/>
    <property type="match status" value="1"/>
</dbReference>
<dbReference type="SUPFAM" id="SSF75689">
    <property type="entry name" value="Zinc-binding domain of translation initiation factor 2 beta"/>
    <property type="match status" value="1"/>
</dbReference>
<evidence type="ECO:0000259" key="7">
    <source>
        <dbReference type="PROSITE" id="PS51363"/>
    </source>
</evidence>
<organism evidence="8 9">
    <name type="scientific">Malassezia furfur</name>
    <name type="common">Pityriasis versicolor infection agent</name>
    <name type="synonym">Pityrosporum furfur</name>
    <dbReference type="NCBI Taxonomy" id="55194"/>
    <lineage>
        <taxon>Eukaryota</taxon>
        <taxon>Fungi</taxon>
        <taxon>Dikarya</taxon>
        <taxon>Basidiomycota</taxon>
        <taxon>Ustilaginomycotina</taxon>
        <taxon>Malasseziomycetes</taxon>
        <taxon>Malasseziales</taxon>
        <taxon>Malasseziaceae</taxon>
        <taxon>Malassezia</taxon>
    </lineage>
</organism>
<dbReference type="CDD" id="cd11561">
    <property type="entry name" value="W2_eIF5"/>
    <property type="match status" value="1"/>
</dbReference>
<dbReference type="InterPro" id="IPR003307">
    <property type="entry name" value="W2_domain"/>
</dbReference>
<keyword evidence="9" id="KW-1185">Reference proteome</keyword>
<dbReference type="SMART" id="SM00515">
    <property type="entry name" value="eIF5C"/>
    <property type="match status" value="1"/>
</dbReference>
<dbReference type="Gene3D" id="1.25.40.180">
    <property type="match status" value="1"/>
</dbReference>
<protein>
    <submittedName>
        <fullName evidence="8">Eukaryotic translation initiation factor 5</fullName>
    </submittedName>
</protein>
<evidence type="ECO:0000256" key="6">
    <source>
        <dbReference type="SAM" id="MobiDB-lite"/>
    </source>
</evidence>
<dbReference type="PANTHER" id="PTHR23001">
    <property type="entry name" value="EUKARYOTIC TRANSLATION INITIATION FACTOR"/>
    <property type="match status" value="1"/>
</dbReference>
<evidence type="ECO:0000313" key="9">
    <source>
        <dbReference type="Proteomes" id="UP000818624"/>
    </source>
</evidence>
<evidence type="ECO:0000256" key="1">
    <source>
        <dbReference type="ARBA" id="ARBA00010397"/>
    </source>
</evidence>
<dbReference type="Pfam" id="PF02020">
    <property type="entry name" value="W2"/>
    <property type="match status" value="1"/>
</dbReference>
<accession>A0ABY8EKD9</accession>
<dbReference type="PROSITE" id="PS51363">
    <property type="entry name" value="W2"/>
    <property type="match status" value="1"/>
</dbReference>